<comment type="caution">
    <text evidence="1">The sequence shown here is derived from an EMBL/GenBank/DDBJ whole genome shotgun (WGS) entry which is preliminary data.</text>
</comment>
<gene>
    <name evidence="1" type="ORF">RDI58_019097</name>
</gene>
<reference evidence="1 2" key="1">
    <citation type="submission" date="2024-02" db="EMBL/GenBank/DDBJ databases">
        <title>de novo genome assembly of Solanum bulbocastanum strain 11H21.</title>
        <authorList>
            <person name="Hosaka A.J."/>
        </authorList>
    </citation>
    <scope>NUCLEOTIDE SEQUENCE [LARGE SCALE GENOMIC DNA]</scope>
    <source>
        <tissue evidence="1">Young leaves</tissue>
    </source>
</reference>
<keyword evidence="2" id="KW-1185">Reference proteome</keyword>
<accession>A0AAN8TI43</accession>
<dbReference type="Proteomes" id="UP001371456">
    <property type="component" value="Unassembled WGS sequence"/>
</dbReference>
<evidence type="ECO:0000313" key="1">
    <source>
        <dbReference type="EMBL" id="KAK6785642.1"/>
    </source>
</evidence>
<protein>
    <submittedName>
        <fullName evidence="1">Uncharacterized protein</fullName>
    </submittedName>
</protein>
<sequence length="12" mass="1555">MDEVNFRPYRPM</sequence>
<proteinExistence type="predicted"/>
<dbReference type="EMBL" id="JBANQN010000007">
    <property type="protein sequence ID" value="KAK6785642.1"/>
    <property type="molecule type" value="Genomic_DNA"/>
</dbReference>
<organism evidence="1 2">
    <name type="scientific">Solanum bulbocastanum</name>
    <name type="common">Wild potato</name>
    <dbReference type="NCBI Taxonomy" id="147425"/>
    <lineage>
        <taxon>Eukaryota</taxon>
        <taxon>Viridiplantae</taxon>
        <taxon>Streptophyta</taxon>
        <taxon>Embryophyta</taxon>
        <taxon>Tracheophyta</taxon>
        <taxon>Spermatophyta</taxon>
        <taxon>Magnoliopsida</taxon>
        <taxon>eudicotyledons</taxon>
        <taxon>Gunneridae</taxon>
        <taxon>Pentapetalae</taxon>
        <taxon>asterids</taxon>
        <taxon>lamiids</taxon>
        <taxon>Solanales</taxon>
        <taxon>Solanaceae</taxon>
        <taxon>Solanoideae</taxon>
        <taxon>Solaneae</taxon>
        <taxon>Solanum</taxon>
    </lineage>
</organism>
<evidence type="ECO:0000313" key="2">
    <source>
        <dbReference type="Proteomes" id="UP001371456"/>
    </source>
</evidence>
<name>A0AAN8TI43_SOLBU</name>